<reference evidence="2 3" key="1">
    <citation type="journal article" date="2024" name="G3 (Bethesda)">
        <title>Genome assembly of Hibiscus sabdariffa L. provides insights into metabolisms of medicinal natural products.</title>
        <authorList>
            <person name="Kim T."/>
        </authorList>
    </citation>
    <scope>NUCLEOTIDE SEQUENCE [LARGE SCALE GENOMIC DNA]</scope>
    <source>
        <strain evidence="2">TK-2024</strain>
        <tissue evidence="2">Old leaves</tissue>
    </source>
</reference>
<organism evidence="2 3">
    <name type="scientific">Hibiscus sabdariffa</name>
    <name type="common">roselle</name>
    <dbReference type="NCBI Taxonomy" id="183260"/>
    <lineage>
        <taxon>Eukaryota</taxon>
        <taxon>Viridiplantae</taxon>
        <taxon>Streptophyta</taxon>
        <taxon>Embryophyta</taxon>
        <taxon>Tracheophyta</taxon>
        <taxon>Spermatophyta</taxon>
        <taxon>Magnoliopsida</taxon>
        <taxon>eudicotyledons</taxon>
        <taxon>Gunneridae</taxon>
        <taxon>Pentapetalae</taxon>
        <taxon>rosids</taxon>
        <taxon>malvids</taxon>
        <taxon>Malvales</taxon>
        <taxon>Malvaceae</taxon>
        <taxon>Malvoideae</taxon>
        <taxon>Hibiscus</taxon>
    </lineage>
</organism>
<proteinExistence type="predicted"/>
<protein>
    <submittedName>
        <fullName evidence="2">Uncharacterized protein</fullName>
    </submittedName>
</protein>
<comment type="caution">
    <text evidence="2">The sequence shown here is derived from an EMBL/GenBank/DDBJ whole genome shotgun (WGS) entry which is preliminary data.</text>
</comment>
<accession>A0ABR2PJU3</accession>
<keyword evidence="3" id="KW-1185">Reference proteome</keyword>
<name>A0ABR2PJU3_9ROSI</name>
<feature type="region of interest" description="Disordered" evidence="1">
    <location>
        <begin position="1"/>
        <end position="33"/>
    </location>
</feature>
<gene>
    <name evidence="2" type="ORF">V6N11_029977</name>
</gene>
<sequence length="90" mass="9557">MVMGGAQGRLLPHEWGSAHPPVPPGPEPFKPVSLRSATIPNSISGISVTEANPSGDFIKLSKEPPEVASFIGLPLDSQHMHILKLLIRSS</sequence>
<evidence type="ECO:0000313" key="3">
    <source>
        <dbReference type="Proteomes" id="UP001396334"/>
    </source>
</evidence>
<feature type="compositionally biased region" description="Pro residues" evidence="1">
    <location>
        <begin position="20"/>
        <end position="29"/>
    </location>
</feature>
<dbReference type="EMBL" id="JBBPBN010000057">
    <property type="protein sequence ID" value="KAK8988594.1"/>
    <property type="molecule type" value="Genomic_DNA"/>
</dbReference>
<evidence type="ECO:0000256" key="1">
    <source>
        <dbReference type="SAM" id="MobiDB-lite"/>
    </source>
</evidence>
<evidence type="ECO:0000313" key="2">
    <source>
        <dbReference type="EMBL" id="KAK8988594.1"/>
    </source>
</evidence>
<dbReference type="Proteomes" id="UP001396334">
    <property type="component" value="Unassembled WGS sequence"/>
</dbReference>